<evidence type="ECO:0008006" key="12">
    <source>
        <dbReference type="Google" id="ProtNLM"/>
    </source>
</evidence>
<comment type="caution">
    <text evidence="10">The sequence shown here is derived from an EMBL/GenBank/DDBJ whole genome shotgun (WGS) entry which is preliminary data.</text>
</comment>
<dbReference type="AlphaFoldDB" id="A0A8S1P7S6"/>
<dbReference type="PANTHER" id="PTHR10131:SF94">
    <property type="entry name" value="TNF RECEPTOR-ASSOCIATED FACTOR 4"/>
    <property type="match status" value="1"/>
</dbReference>
<protein>
    <recommendedName>
        <fullName evidence="12">RING-type domain-containing protein</fullName>
    </recommendedName>
</protein>
<dbReference type="OrthoDB" id="305315at2759"/>
<sequence length="387" mass="46102">MDIFQEDGLDLLFDENIFFYGFQDFEIESDLQNSSEMMQNVLDFEIESDLQNSSEMMQNEFIDVVRVQNFEEMKVFIDELICPICSHLFVDPRICQECSQGFCKQCLLKWFQGNKKSCPCCRSLSNQKSDGTQPPKILLKLLSKLKISCKYQDNGCKEVISYDNREIHFESKCEYKLINCKYCLCKILQRDSQTHLSECEQRPIKCMWCSKIFSYFDHLNHSDKCPSRIFKCTQCLKNIPYSKINIHTQNYCQNKQIKKQKKEYLESKLEIEKVKAELLRKMKKIKKLERLIKRQKQMNQEYLNEQNLNNDSINSNVDILQLETQNWLDENQFVNQQGLQLVNQNEDYQDNSDSRLHQQKNQLKKKQVVDKDENKIITNQEQKLSDY</sequence>
<gene>
    <name evidence="10" type="ORF">PSON_ATCC_30995.1.T0710037</name>
</gene>
<accession>A0A8S1P7S6</accession>
<dbReference type="EMBL" id="CAJJDN010000071">
    <property type="protein sequence ID" value="CAD8098893.1"/>
    <property type="molecule type" value="Genomic_DNA"/>
</dbReference>
<feature type="zinc finger region" description="TRAF-type" evidence="4">
    <location>
        <begin position="168"/>
        <end position="209"/>
    </location>
</feature>
<dbReference type="PROSITE" id="PS50145">
    <property type="entry name" value="ZF_TRAF"/>
    <property type="match status" value="1"/>
</dbReference>
<dbReference type="InterPro" id="IPR001841">
    <property type="entry name" value="Znf_RING"/>
</dbReference>
<evidence type="ECO:0000313" key="10">
    <source>
        <dbReference type="EMBL" id="CAD8098893.1"/>
    </source>
</evidence>
<reference evidence="10" key="1">
    <citation type="submission" date="2021-01" db="EMBL/GenBank/DDBJ databases">
        <authorList>
            <consortium name="Genoscope - CEA"/>
            <person name="William W."/>
        </authorList>
    </citation>
    <scope>NUCLEOTIDE SEQUENCE</scope>
</reference>
<proteinExistence type="predicted"/>
<dbReference type="PANTHER" id="PTHR10131">
    <property type="entry name" value="TNF RECEPTOR ASSOCIATED FACTOR"/>
    <property type="match status" value="1"/>
</dbReference>
<feature type="region of interest" description="Disordered" evidence="6">
    <location>
        <begin position="348"/>
        <end position="369"/>
    </location>
</feature>
<dbReference type="PROSITE" id="PS50089">
    <property type="entry name" value="ZF_RING_2"/>
    <property type="match status" value="1"/>
</dbReference>
<organism evidence="10 11">
    <name type="scientific">Paramecium sonneborni</name>
    <dbReference type="NCBI Taxonomy" id="65129"/>
    <lineage>
        <taxon>Eukaryota</taxon>
        <taxon>Sar</taxon>
        <taxon>Alveolata</taxon>
        <taxon>Ciliophora</taxon>
        <taxon>Intramacronucleata</taxon>
        <taxon>Oligohymenophorea</taxon>
        <taxon>Peniculida</taxon>
        <taxon>Parameciidae</taxon>
        <taxon>Paramecium</taxon>
    </lineage>
</organism>
<evidence type="ECO:0000256" key="5">
    <source>
        <dbReference type="SAM" id="Coils"/>
    </source>
</evidence>
<evidence type="ECO:0000259" key="7">
    <source>
        <dbReference type="PROSITE" id="PS50089"/>
    </source>
</evidence>
<evidence type="ECO:0000256" key="2">
    <source>
        <dbReference type="ARBA" id="ARBA00022771"/>
    </source>
</evidence>
<evidence type="ECO:0000256" key="3">
    <source>
        <dbReference type="ARBA" id="ARBA00022833"/>
    </source>
</evidence>
<evidence type="ECO:0000259" key="8">
    <source>
        <dbReference type="PROSITE" id="PS50145"/>
    </source>
</evidence>
<feature type="coiled-coil region" evidence="5">
    <location>
        <begin position="257"/>
        <end position="323"/>
    </location>
</feature>
<dbReference type="GO" id="GO:0008270">
    <property type="term" value="F:zinc ion binding"/>
    <property type="evidence" value="ECO:0007669"/>
    <property type="project" value="UniProtKB-KW"/>
</dbReference>
<dbReference type="PROSITE" id="PS51081">
    <property type="entry name" value="ZF_SIAH"/>
    <property type="match status" value="1"/>
</dbReference>
<evidence type="ECO:0000256" key="4">
    <source>
        <dbReference type="PROSITE-ProRule" id="PRU00207"/>
    </source>
</evidence>
<feature type="domain" description="TRAF-type" evidence="8">
    <location>
        <begin position="168"/>
        <end position="209"/>
    </location>
</feature>
<keyword evidence="2 4" id="KW-0863">Zinc-finger</keyword>
<feature type="domain" description="SIAH-type" evidence="9">
    <location>
        <begin position="144"/>
        <end position="224"/>
    </location>
</feature>
<dbReference type="InterPro" id="IPR001293">
    <property type="entry name" value="Znf_TRAF"/>
</dbReference>
<evidence type="ECO:0000256" key="6">
    <source>
        <dbReference type="SAM" id="MobiDB-lite"/>
    </source>
</evidence>
<keyword evidence="3 4" id="KW-0862">Zinc</keyword>
<name>A0A8S1P7S6_9CILI</name>
<feature type="domain" description="RING-type" evidence="7">
    <location>
        <begin position="82"/>
        <end position="122"/>
    </location>
</feature>
<dbReference type="Proteomes" id="UP000692954">
    <property type="component" value="Unassembled WGS sequence"/>
</dbReference>
<keyword evidence="1 4" id="KW-0479">Metal-binding</keyword>
<evidence type="ECO:0000256" key="1">
    <source>
        <dbReference type="ARBA" id="ARBA00022723"/>
    </source>
</evidence>
<keyword evidence="11" id="KW-1185">Reference proteome</keyword>
<evidence type="ECO:0000313" key="11">
    <source>
        <dbReference type="Proteomes" id="UP000692954"/>
    </source>
</evidence>
<keyword evidence="5" id="KW-0175">Coiled coil</keyword>
<evidence type="ECO:0000259" key="9">
    <source>
        <dbReference type="PROSITE" id="PS51081"/>
    </source>
</evidence>
<dbReference type="InterPro" id="IPR013010">
    <property type="entry name" value="Znf_SIAH"/>
</dbReference>